<evidence type="ECO:0000256" key="1">
    <source>
        <dbReference type="SAM" id="SignalP"/>
    </source>
</evidence>
<evidence type="ECO:0000313" key="2">
    <source>
        <dbReference type="EMBL" id="KAK8938799.1"/>
    </source>
</evidence>
<gene>
    <name evidence="2" type="ORF">KSP39_PZI011194</name>
</gene>
<accession>A0AAP0G5N6</accession>
<sequence length="116" mass="13206">MEFSQRRMVSALLLLLILLPSTTVMGSYFAEFTRTVKLIKICQPRSCLTACKRHMKQPAIGCFLKESYCRMNANPPYLTRMCVCVYWSGSHCCLFNPVYCLNKPTINAFDAEDGGF</sequence>
<name>A0AAP0G5N6_9ASPA</name>
<protein>
    <submittedName>
        <fullName evidence="2">Uncharacterized protein</fullName>
    </submittedName>
</protein>
<dbReference type="EMBL" id="JBBWWQ010000009">
    <property type="protein sequence ID" value="KAK8938799.1"/>
    <property type="molecule type" value="Genomic_DNA"/>
</dbReference>
<organism evidence="2 3">
    <name type="scientific">Platanthera zijinensis</name>
    <dbReference type="NCBI Taxonomy" id="2320716"/>
    <lineage>
        <taxon>Eukaryota</taxon>
        <taxon>Viridiplantae</taxon>
        <taxon>Streptophyta</taxon>
        <taxon>Embryophyta</taxon>
        <taxon>Tracheophyta</taxon>
        <taxon>Spermatophyta</taxon>
        <taxon>Magnoliopsida</taxon>
        <taxon>Liliopsida</taxon>
        <taxon>Asparagales</taxon>
        <taxon>Orchidaceae</taxon>
        <taxon>Orchidoideae</taxon>
        <taxon>Orchideae</taxon>
        <taxon>Orchidinae</taxon>
        <taxon>Platanthera</taxon>
    </lineage>
</organism>
<proteinExistence type="predicted"/>
<comment type="caution">
    <text evidence="2">The sequence shown here is derived from an EMBL/GenBank/DDBJ whole genome shotgun (WGS) entry which is preliminary data.</text>
</comment>
<dbReference type="AlphaFoldDB" id="A0AAP0G5N6"/>
<dbReference type="Proteomes" id="UP001418222">
    <property type="component" value="Unassembled WGS sequence"/>
</dbReference>
<reference evidence="2 3" key="1">
    <citation type="journal article" date="2022" name="Nat. Plants">
        <title>Genomes of leafy and leafless Platanthera orchids illuminate the evolution of mycoheterotrophy.</title>
        <authorList>
            <person name="Li M.H."/>
            <person name="Liu K.W."/>
            <person name="Li Z."/>
            <person name="Lu H.C."/>
            <person name="Ye Q.L."/>
            <person name="Zhang D."/>
            <person name="Wang J.Y."/>
            <person name="Li Y.F."/>
            <person name="Zhong Z.M."/>
            <person name="Liu X."/>
            <person name="Yu X."/>
            <person name="Liu D.K."/>
            <person name="Tu X.D."/>
            <person name="Liu B."/>
            <person name="Hao Y."/>
            <person name="Liao X.Y."/>
            <person name="Jiang Y.T."/>
            <person name="Sun W.H."/>
            <person name="Chen J."/>
            <person name="Chen Y.Q."/>
            <person name="Ai Y."/>
            <person name="Zhai J.W."/>
            <person name="Wu S.S."/>
            <person name="Zhou Z."/>
            <person name="Hsiao Y.Y."/>
            <person name="Wu W.L."/>
            <person name="Chen Y.Y."/>
            <person name="Lin Y.F."/>
            <person name="Hsu J.L."/>
            <person name="Li C.Y."/>
            <person name="Wang Z.W."/>
            <person name="Zhao X."/>
            <person name="Zhong W.Y."/>
            <person name="Ma X.K."/>
            <person name="Ma L."/>
            <person name="Huang J."/>
            <person name="Chen G.Z."/>
            <person name="Huang M.Z."/>
            <person name="Huang L."/>
            <person name="Peng D.H."/>
            <person name="Luo Y.B."/>
            <person name="Zou S.Q."/>
            <person name="Chen S.P."/>
            <person name="Lan S."/>
            <person name="Tsai W.C."/>
            <person name="Van de Peer Y."/>
            <person name="Liu Z.J."/>
        </authorList>
    </citation>
    <scope>NUCLEOTIDE SEQUENCE [LARGE SCALE GENOMIC DNA]</scope>
    <source>
        <strain evidence="2">Lor287</strain>
    </source>
</reference>
<evidence type="ECO:0000313" key="3">
    <source>
        <dbReference type="Proteomes" id="UP001418222"/>
    </source>
</evidence>
<feature type="chain" id="PRO_5042958719" evidence="1">
    <location>
        <begin position="27"/>
        <end position="116"/>
    </location>
</feature>
<keyword evidence="3" id="KW-1185">Reference proteome</keyword>
<keyword evidence="1" id="KW-0732">Signal</keyword>
<feature type="signal peptide" evidence="1">
    <location>
        <begin position="1"/>
        <end position="26"/>
    </location>
</feature>